<proteinExistence type="predicted"/>
<reference evidence="2 3" key="1">
    <citation type="submission" date="2017-01" db="EMBL/GenBank/DDBJ databases">
        <authorList>
            <person name="Mah S.A."/>
            <person name="Swanson W.J."/>
            <person name="Moy G.W."/>
            <person name="Vacquier V.D."/>
        </authorList>
    </citation>
    <scope>NUCLEOTIDE SEQUENCE [LARGE SCALE GENOMIC DNA]</scope>
    <source>
        <strain evidence="2 3">DCY110</strain>
    </source>
</reference>
<dbReference type="PANTHER" id="PTHR22916">
    <property type="entry name" value="GLYCOSYLTRANSFERASE"/>
    <property type="match status" value="1"/>
</dbReference>
<keyword evidence="3" id="KW-1185">Reference proteome</keyword>
<dbReference type="OrthoDB" id="9785185at2"/>
<dbReference type="Gene3D" id="3.90.550.10">
    <property type="entry name" value="Spore Coat Polysaccharide Biosynthesis Protein SpsA, Chain A"/>
    <property type="match status" value="1"/>
</dbReference>
<dbReference type="KEGG" id="rhy:RD110_09085"/>
<evidence type="ECO:0000313" key="3">
    <source>
        <dbReference type="Proteomes" id="UP000186609"/>
    </source>
</evidence>
<name>A0A1P8JUA2_9BURK</name>
<dbReference type="CDD" id="cd00761">
    <property type="entry name" value="Glyco_tranf_GTA_type"/>
    <property type="match status" value="1"/>
</dbReference>
<accession>A0A1P8JUA2</accession>
<dbReference type="EMBL" id="CP019236">
    <property type="protein sequence ID" value="APW37327.1"/>
    <property type="molecule type" value="Genomic_DNA"/>
</dbReference>
<protein>
    <recommendedName>
        <fullName evidence="1">Glycosyltransferase 2-like domain-containing protein</fullName>
    </recommendedName>
</protein>
<feature type="domain" description="Glycosyltransferase 2-like" evidence="1">
    <location>
        <begin position="5"/>
        <end position="168"/>
    </location>
</feature>
<dbReference type="Proteomes" id="UP000186609">
    <property type="component" value="Chromosome"/>
</dbReference>
<gene>
    <name evidence="2" type="ORF">RD110_09085</name>
</gene>
<evidence type="ECO:0000313" key="2">
    <source>
        <dbReference type="EMBL" id="APW37327.1"/>
    </source>
</evidence>
<dbReference type="Pfam" id="PF00535">
    <property type="entry name" value="Glycos_transf_2"/>
    <property type="match status" value="1"/>
</dbReference>
<dbReference type="STRING" id="1842727.RD110_09085"/>
<sequence length="431" mass="47652">MIDFSICIPSFNRAPLLRRCLAHLAAFEDPRFEVLVGDNASTDDTPDVVAEMQPQFAHLVYLRHAENIGFARNMDALLRRATRRFIYILNDDDMVFEQALGLAASIMDGTPSVVAVIGQYLSLRQLDAALRIDYSGAVATLVPRGAQAALLQNLSICDGHPILRREVFERHCAYLDRTGTLIPLYFTLLAQGDLCVVDKPFFQHLTNGNSLTSRMGEAWFLDMANADIELAVASCLDLLPPEALPGARQKLLHTLYFQAARMAVGQKSPYLLWMFLRRWTALGQPDDSLLLKCEHHFMHDFLVQRLGAVVRDTQAATLHVIASPPLEAVLAEVRQHMPALRCVPYEPAHAPADDDYLACAERAAGDAPGAARQLVLVEWFAQLRLTRHPARLSVQGLRVVVDYDTAEARAALAEPSQAFTVICAPYSAIGA</sequence>
<dbReference type="InterPro" id="IPR001173">
    <property type="entry name" value="Glyco_trans_2-like"/>
</dbReference>
<dbReference type="GO" id="GO:0016758">
    <property type="term" value="F:hexosyltransferase activity"/>
    <property type="evidence" value="ECO:0007669"/>
    <property type="project" value="UniProtKB-ARBA"/>
</dbReference>
<organism evidence="2 3">
    <name type="scientific">Rhodoferax koreensis</name>
    <dbReference type="NCBI Taxonomy" id="1842727"/>
    <lineage>
        <taxon>Bacteria</taxon>
        <taxon>Pseudomonadati</taxon>
        <taxon>Pseudomonadota</taxon>
        <taxon>Betaproteobacteria</taxon>
        <taxon>Burkholderiales</taxon>
        <taxon>Comamonadaceae</taxon>
        <taxon>Rhodoferax</taxon>
    </lineage>
</organism>
<dbReference type="PANTHER" id="PTHR22916:SF3">
    <property type="entry name" value="UDP-GLCNAC:BETAGAL BETA-1,3-N-ACETYLGLUCOSAMINYLTRANSFERASE-LIKE PROTEIN 1"/>
    <property type="match status" value="1"/>
</dbReference>
<dbReference type="SUPFAM" id="SSF53448">
    <property type="entry name" value="Nucleotide-diphospho-sugar transferases"/>
    <property type="match status" value="1"/>
</dbReference>
<evidence type="ECO:0000259" key="1">
    <source>
        <dbReference type="Pfam" id="PF00535"/>
    </source>
</evidence>
<dbReference type="InterPro" id="IPR029044">
    <property type="entry name" value="Nucleotide-diphossugar_trans"/>
</dbReference>
<dbReference type="AlphaFoldDB" id="A0A1P8JUA2"/>
<dbReference type="RefSeq" id="WP_076198737.1">
    <property type="nucleotide sequence ID" value="NZ_CP019236.1"/>
</dbReference>